<evidence type="ECO:0000313" key="1">
    <source>
        <dbReference type="EMBL" id="AFD25887.1"/>
    </source>
</evidence>
<dbReference type="KEGG" id="dgo:DGo_CA1960"/>
<protein>
    <submittedName>
        <fullName evidence="1">Uncharacterized protein</fullName>
    </submittedName>
</protein>
<reference evidence="1 2" key="1">
    <citation type="journal article" date="2012" name="PLoS ONE">
        <title>Genome sequence and transcriptome analysis of the radioresistant bacterium Deinococcus gobiensis: insights into the extreme environmental adaptations.</title>
        <authorList>
            <person name="Yuan M."/>
            <person name="Chen M."/>
            <person name="Zhang W."/>
            <person name="Lu W."/>
            <person name="Wang J."/>
            <person name="Yang M."/>
            <person name="Zhao P."/>
            <person name="Tang R."/>
            <person name="Li X."/>
            <person name="Hao Y."/>
            <person name="Zhou Z."/>
            <person name="Zhan Y."/>
            <person name="Yu H."/>
            <person name="Teng C."/>
            <person name="Yan Y."/>
            <person name="Ping S."/>
            <person name="Wang Y."/>
            <person name="Lin M."/>
        </authorList>
    </citation>
    <scope>NUCLEOTIDE SEQUENCE [LARGE SCALE GENOMIC DNA]</scope>
    <source>
        <strain evidence="1 2">I-0</strain>
    </source>
</reference>
<name>H8GXN5_DEIGI</name>
<dbReference type="HOGENOM" id="CLU_1341433_0_0_0"/>
<dbReference type="RefSeq" id="WP_014685370.1">
    <property type="nucleotide sequence ID" value="NC_017790.1"/>
</dbReference>
<accession>H8GXN5</accession>
<proteinExistence type="predicted"/>
<sequence>MALVGTTVPSKAKTKKLLPLILDQLDREWTELRLDWGAEATDPRNTDEAGLLAYFHTCLRPALHWVHGDPYTVVFPDEYQSERLAKMCGYLGTLQAADVAQVQAARELNLRALREKWGPYRDLAIPEGLPDGTSALEAEVLPFTWAAIETLWQGPNWIGDGPAQFLPQFHSKASADFHLAALAVLFLNRQLHRKLTDLTPQGGN</sequence>
<dbReference type="PATRIC" id="fig|745776.4.peg.2013"/>
<dbReference type="Proteomes" id="UP000007575">
    <property type="component" value="Chromosome"/>
</dbReference>
<organism evidence="1 2">
    <name type="scientific">Deinococcus gobiensis (strain DSM 21396 / JCM 16679 / CGMCC 1.7299 / I-0)</name>
    <dbReference type="NCBI Taxonomy" id="745776"/>
    <lineage>
        <taxon>Bacteria</taxon>
        <taxon>Thermotogati</taxon>
        <taxon>Deinococcota</taxon>
        <taxon>Deinococci</taxon>
        <taxon>Deinococcales</taxon>
        <taxon>Deinococcaceae</taxon>
        <taxon>Deinococcus</taxon>
    </lineage>
</organism>
<dbReference type="OrthoDB" id="69920at2"/>
<dbReference type="AlphaFoldDB" id="H8GXN5"/>
<gene>
    <name evidence="1" type="ordered locus">DGo_CA1960</name>
</gene>
<dbReference type="EMBL" id="CP002191">
    <property type="protein sequence ID" value="AFD25887.1"/>
    <property type="molecule type" value="Genomic_DNA"/>
</dbReference>
<evidence type="ECO:0000313" key="2">
    <source>
        <dbReference type="Proteomes" id="UP000007575"/>
    </source>
</evidence>
<keyword evidence="2" id="KW-1185">Reference proteome</keyword>